<proteinExistence type="predicted"/>
<dbReference type="RefSeq" id="WP_171436143.1">
    <property type="nucleotide sequence ID" value="NZ_JABFJV010000107.1"/>
</dbReference>
<keyword evidence="3" id="KW-1185">Reference proteome</keyword>
<dbReference type="Proteomes" id="UP000563426">
    <property type="component" value="Unassembled WGS sequence"/>
</dbReference>
<dbReference type="AlphaFoldDB" id="A0A7Y4KLA1"/>
<evidence type="ECO:0000313" key="3">
    <source>
        <dbReference type="Proteomes" id="UP000563426"/>
    </source>
</evidence>
<feature type="region of interest" description="Disordered" evidence="1">
    <location>
        <begin position="1"/>
        <end position="87"/>
    </location>
</feature>
<feature type="compositionally biased region" description="Polar residues" evidence="1">
    <location>
        <begin position="1"/>
        <end position="18"/>
    </location>
</feature>
<sequence>MNPTPDMNTEQPKLATQQEVERHSAYQAMQRSERPSYWGVDLDPARRPGVPMMKEPRPMPNARFPPEPQQGPSAVPMHGRPNKQMPPVFGTATPLHGVSGLIRRAAYRKPDHYPSHWLLKMFADRVDSWGYHTGKVLKVVGPVAVVALLVGMARERSAFAR</sequence>
<protein>
    <submittedName>
        <fullName evidence="2">Uncharacterized protein</fullName>
    </submittedName>
</protein>
<dbReference type="EMBL" id="JABFJV010000107">
    <property type="protein sequence ID" value="NOK35400.1"/>
    <property type="molecule type" value="Genomic_DNA"/>
</dbReference>
<reference evidence="2 3" key="1">
    <citation type="submission" date="2020-05" db="EMBL/GenBank/DDBJ databases">
        <authorList>
            <person name="Whitworth D."/>
        </authorList>
    </citation>
    <scope>NUCLEOTIDE SEQUENCE [LARGE SCALE GENOMIC DNA]</scope>
    <source>
        <strain evidence="2 3">AB043B</strain>
    </source>
</reference>
<gene>
    <name evidence="2" type="ORF">HMI49_19540</name>
</gene>
<evidence type="ECO:0000313" key="2">
    <source>
        <dbReference type="EMBL" id="NOK35400.1"/>
    </source>
</evidence>
<accession>A0A7Y4KLA1</accession>
<organism evidence="2 3">
    <name type="scientific">Corallococcus exercitus</name>
    <dbReference type="NCBI Taxonomy" id="2316736"/>
    <lineage>
        <taxon>Bacteria</taxon>
        <taxon>Pseudomonadati</taxon>
        <taxon>Myxococcota</taxon>
        <taxon>Myxococcia</taxon>
        <taxon>Myxococcales</taxon>
        <taxon>Cystobacterineae</taxon>
        <taxon>Myxococcaceae</taxon>
        <taxon>Corallococcus</taxon>
    </lineage>
</organism>
<name>A0A7Y4KLA1_9BACT</name>
<comment type="caution">
    <text evidence="2">The sequence shown here is derived from an EMBL/GenBank/DDBJ whole genome shotgun (WGS) entry which is preliminary data.</text>
</comment>
<evidence type="ECO:0000256" key="1">
    <source>
        <dbReference type="SAM" id="MobiDB-lite"/>
    </source>
</evidence>